<reference evidence="4 7" key="2">
    <citation type="submission" date="2016-06" db="EMBL/GenBank/DDBJ databases">
        <authorList>
            <person name="Kjaerup R.B."/>
            <person name="Dalgaard T.S."/>
            <person name="Juul-Madsen H.R."/>
        </authorList>
    </citation>
    <scope>NUCLEOTIDE SEQUENCE [LARGE SCALE GENOMIC DNA]</scope>
    <source>
        <strain evidence="4 7">CECT 5115</strain>
    </source>
</reference>
<gene>
    <name evidence="4" type="ORF">MGA5115_00134</name>
    <name evidence="5" type="ORF">MGA5116_01695</name>
</gene>
<keyword evidence="1 2" id="KW-0129">CBS domain</keyword>
<evidence type="ECO:0000313" key="4">
    <source>
        <dbReference type="EMBL" id="SBT16060.1"/>
    </source>
</evidence>
<evidence type="ECO:0000259" key="3">
    <source>
        <dbReference type="PROSITE" id="PS51371"/>
    </source>
</evidence>
<dbReference type="Gene3D" id="3.10.580.10">
    <property type="entry name" value="CBS-domain"/>
    <property type="match status" value="1"/>
</dbReference>
<dbReference type="SUPFAM" id="SSF54631">
    <property type="entry name" value="CBS-domain pair"/>
    <property type="match status" value="1"/>
</dbReference>
<protein>
    <submittedName>
        <fullName evidence="4">Inosine 5'-monophosphate dehydrogenase</fullName>
    </submittedName>
</protein>
<feature type="domain" description="CBS" evidence="3">
    <location>
        <begin position="79"/>
        <end position="134"/>
    </location>
</feature>
<dbReference type="InterPro" id="IPR051257">
    <property type="entry name" value="Diverse_CBS-Domain"/>
</dbReference>
<evidence type="ECO:0000256" key="2">
    <source>
        <dbReference type="PROSITE-ProRule" id="PRU00703"/>
    </source>
</evidence>
<feature type="domain" description="CBS" evidence="3">
    <location>
        <begin position="12"/>
        <end position="72"/>
    </location>
</feature>
<accession>A0A1C3JM24</accession>
<dbReference type="PROSITE" id="PS51371">
    <property type="entry name" value="CBS"/>
    <property type="match status" value="2"/>
</dbReference>
<dbReference type="EMBL" id="FLRB01000011">
    <property type="protein sequence ID" value="SBT21108.1"/>
    <property type="molecule type" value="Genomic_DNA"/>
</dbReference>
<dbReference type="InterPro" id="IPR046342">
    <property type="entry name" value="CBS_dom_sf"/>
</dbReference>
<keyword evidence="6" id="KW-1185">Reference proteome</keyword>
<dbReference type="PANTHER" id="PTHR43080:SF2">
    <property type="entry name" value="CBS DOMAIN-CONTAINING PROTEIN"/>
    <property type="match status" value="1"/>
</dbReference>
<dbReference type="OrthoDB" id="9790355at2"/>
<evidence type="ECO:0000313" key="7">
    <source>
        <dbReference type="Proteomes" id="UP000092871"/>
    </source>
</evidence>
<organism evidence="4 7">
    <name type="scientific">Marinomonas gallaica</name>
    <dbReference type="NCBI Taxonomy" id="1806667"/>
    <lineage>
        <taxon>Bacteria</taxon>
        <taxon>Pseudomonadati</taxon>
        <taxon>Pseudomonadota</taxon>
        <taxon>Gammaproteobacteria</taxon>
        <taxon>Oceanospirillales</taxon>
        <taxon>Oceanospirillaceae</taxon>
        <taxon>Marinomonas</taxon>
    </lineage>
</organism>
<reference evidence="5 6" key="1">
    <citation type="submission" date="2016-06" db="EMBL/GenBank/DDBJ databases">
        <authorList>
            <person name="Rodrigo-Torres L."/>
            <person name="Arahal D.R."/>
        </authorList>
    </citation>
    <scope>NUCLEOTIDE SEQUENCE [LARGE SCALE GENOMIC DNA]</scope>
    <source>
        <strain evidence="5 6">CECT 5116</strain>
    </source>
</reference>
<sequence length="138" mass="15654">MKFDALCVRDVMSRDTFHVYSNTRIDDCAEQLARHKLSGAPVTDRYDHVIGFVSEQDLLEPLSQAVYYCHSLADVESVMHEQVLSVSPSMQVMQVAKLMMEDKPKIFPVVEDGRLIGVITRRIVMQTLLKAQKTCIPV</sequence>
<dbReference type="AlphaFoldDB" id="A0A1C3JM24"/>
<proteinExistence type="predicted"/>
<dbReference type="SMART" id="SM00116">
    <property type="entry name" value="CBS"/>
    <property type="match status" value="2"/>
</dbReference>
<dbReference type="Pfam" id="PF00571">
    <property type="entry name" value="CBS"/>
    <property type="match status" value="2"/>
</dbReference>
<dbReference type="RefSeq" id="WP_067030261.1">
    <property type="nucleotide sequence ID" value="NZ_FLRA01000001.1"/>
</dbReference>
<evidence type="ECO:0000313" key="6">
    <source>
        <dbReference type="Proteomes" id="UP000092840"/>
    </source>
</evidence>
<evidence type="ECO:0000256" key="1">
    <source>
        <dbReference type="ARBA" id="ARBA00023122"/>
    </source>
</evidence>
<evidence type="ECO:0000313" key="5">
    <source>
        <dbReference type="EMBL" id="SBT21108.1"/>
    </source>
</evidence>
<dbReference type="EMBL" id="FLRA01000001">
    <property type="protein sequence ID" value="SBT16060.1"/>
    <property type="molecule type" value="Genomic_DNA"/>
</dbReference>
<name>A0A1C3JM24_9GAMM</name>
<dbReference type="Proteomes" id="UP000092871">
    <property type="component" value="Unassembled WGS sequence"/>
</dbReference>
<dbReference type="PANTHER" id="PTHR43080">
    <property type="entry name" value="CBS DOMAIN-CONTAINING PROTEIN CBSX3, MITOCHONDRIAL"/>
    <property type="match status" value="1"/>
</dbReference>
<dbReference type="Proteomes" id="UP000092840">
    <property type="component" value="Unassembled WGS sequence"/>
</dbReference>
<dbReference type="InterPro" id="IPR000644">
    <property type="entry name" value="CBS_dom"/>
</dbReference>